<dbReference type="SMART" id="SM00267">
    <property type="entry name" value="GGDEF"/>
    <property type="match status" value="2"/>
</dbReference>
<dbReference type="Gene3D" id="3.30.70.270">
    <property type="match status" value="2"/>
</dbReference>
<evidence type="ECO:0000256" key="2">
    <source>
        <dbReference type="SAM" id="Phobius"/>
    </source>
</evidence>
<dbReference type="InterPro" id="IPR029787">
    <property type="entry name" value="Nucleotide_cyclase"/>
</dbReference>
<dbReference type="SMART" id="SM00052">
    <property type="entry name" value="EAL"/>
    <property type="match status" value="1"/>
</dbReference>
<dbReference type="NCBIfam" id="TIGR00254">
    <property type="entry name" value="GGDEF"/>
    <property type="match status" value="2"/>
</dbReference>
<feature type="domain" description="EAL" evidence="3">
    <location>
        <begin position="569"/>
        <end position="826"/>
    </location>
</feature>
<sequence length="834" mass="90653">MSDNSRQRWRGRYLDAAHLFVPVQLRLDAAVQARAENVVNAALMAATAGPLYALAYWLLGLKLAAFEILACCLFMLMAPPVLRVSGSIAAARELFLCALFFNFTWLTWHLGGIHAPTASWLITAPVVAMFLGGVASGVFWLVMSCAAATTIWGLPAFGMATPPAPQLDMPLLHLICNLGLYVVLLVFVLLFELTKTEGFIKLQRALSTINELAIRDELTGSHNRRFLLGLIDREKERSDRNGRAFCLCLFDIDFFKRINDTYGHAAGDAVLRSFAQAVQGQIRATDAFGRYGGEEFLLMLPETPALDAVVLAERVRRVIAGLRCMDAGSEITLTVSVGVAEYRLGEEVAQAIGRADEALYAAKSLGRNRVQCHDDDQRGPLAPAPAPASVTPAKESGQCDQLTGLLNRNLLRDRLRHAMDRANRNRRLVALLLLNINGFKEINDELGYEAGDTLLSQAGAAIRRCLRDSDTVARWGGDEFIALLEDLGYTSDAQVVAEKVLDRFGLPLTVAGRECFVTLAVGVALYPAADCDLDALLKRADIAMRGAKRWGENCVQVYSGDTVQPQSERLALKNGLRDALAQGQLFLEYQPQLDLDRRRVVGVEALLRWQHPVYGRIAPSRFIPLAEETGMIVPIGDWALRTACAQNRAWCEAGLPEIKTAVNLSARQLKEPGLPARVMAILAETGMPARCLDLEITEGMLIEDLAGNCALMSGLRQAGVLVSIDDFGTGYSSLNYLSELPVDILKMDGLFVRRLGAAGGRGRSYAIAEAIVAMAHRLGLEVIAEAVETPEQLADLCAMGCDAAQGYLFARPLPPGEVAAMLARQVEAAPLVPA</sequence>
<dbReference type="InterPro" id="IPR035919">
    <property type="entry name" value="EAL_sf"/>
</dbReference>
<dbReference type="Pfam" id="PF00563">
    <property type="entry name" value="EAL"/>
    <property type="match status" value="1"/>
</dbReference>
<feature type="transmembrane region" description="Helical" evidence="2">
    <location>
        <begin position="38"/>
        <end position="58"/>
    </location>
</feature>
<dbReference type="PROSITE" id="PS50883">
    <property type="entry name" value="EAL"/>
    <property type="match status" value="1"/>
</dbReference>
<evidence type="ECO:0000256" key="1">
    <source>
        <dbReference type="SAM" id="MobiDB-lite"/>
    </source>
</evidence>
<dbReference type="Proteomes" id="UP000198639">
    <property type="component" value="Unassembled WGS sequence"/>
</dbReference>
<dbReference type="GO" id="GO:0003824">
    <property type="term" value="F:catalytic activity"/>
    <property type="evidence" value="ECO:0007669"/>
    <property type="project" value="UniProtKB-ARBA"/>
</dbReference>
<accession>A0A1I1SJS7</accession>
<feature type="transmembrane region" description="Helical" evidence="2">
    <location>
        <begin position="171"/>
        <end position="191"/>
    </location>
</feature>
<organism evidence="5 6">
    <name type="scientific">Massilia yuzhufengensis</name>
    <dbReference type="NCBI Taxonomy" id="1164594"/>
    <lineage>
        <taxon>Bacteria</taxon>
        <taxon>Pseudomonadati</taxon>
        <taxon>Pseudomonadota</taxon>
        <taxon>Betaproteobacteria</taxon>
        <taxon>Burkholderiales</taxon>
        <taxon>Oxalobacteraceae</taxon>
        <taxon>Telluria group</taxon>
        <taxon>Massilia</taxon>
    </lineage>
</organism>
<dbReference type="InterPro" id="IPR052155">
    <property type="entry name" value="Biofilm_reg_signaling"/>
</dbReference>
<evidence type="ECO:0000313" key="6">
    <source>
        <dbReference type="Proteomes" id="UP000198639"/>
    </source>
</evidence>
<protein>
    <submittedName>
        <fullName evidence="5">Diguanylate cyclase (GGDEF) domain-containing protein</fullName>
    </submittedName>
</protein>
<dbReference type="EMBL" id="FOLD01000025">
    <property type="protein sequence ID" value="SFD44918.1"/>
    <property type="molecule type" value="Genomic_DNA"/>
</dbReference>
<feature type="transmembrane region" description="Helical" evidence="2">
    <location>
        <begin position="94"/>
        <end position="111"/>
    </location>
</feature>
<feature type="transmembrane region" description="Helical" evidence="2">
    <location>
        <begin position="64"/>
        <end position="82"/>
    </location>
</feature>
<dbReference type="InterPro" id="IPR001633">
    <property type="entry name" value="EAL_dom"/>
</dbReference>
<proteinExistence type="predicted"/>
<dbReference type="SUPFAM" id="SSF141868">
    <property type="entry name" value="EAL domain-like"/>
    <property type="match status" value="1"/>
</dbReference>
<dbReference type="CDD" id="cd01948">
    <property type="entry name" value="EAL"/>
    <property type="match status" value="1"/>
</dbReference>
<evidence type="ECO:0000313" key="5">
    <source>
        <dbReference type="EMBL" id="SFD44918.1"/>
    </source>
</evidence>
<dbReference type="PROSITE" id="PS50887">
    <property type="entry name" value="GGDEF"/>
    <property type="match status" value="2"/>
</dbReference>
<dbReference type="RefSeq" id="WP_091876050.1">
    <property type="nucleotide sequence ID" value="NZ_FOLD01000025.1"/>
</dbReference>
<dbReference type="SUPFAM" id="SSF55073">
    <property type="entry name" value="Nucleotide cyclase"/>
    <property type="match status" value="2"/>
</dbReference>
<dbReference type="PANTHER" id="PTHR44757">
    <property type="entry name" value="DIGUANYLATE CYCLASE DGCP"/>
    <property type="match status" value="1"/>
</dbReference>
<dbReference type="FunFam" id="3.30.70.270:FF:000001">
    <property type="entry name" value="Diguanylate cyclase domain protein"/>
    <property type="match status" value="1"/>
</dbReference>
<dbReference type="InterPro" id="IPR043128">
    <property type="entry name" value="Rev_trsase/Diguanyl_cyclase"/>
</dbReference>
<evidence type="ECO:0000259" key="3">
    <source>
        <dbReference type="PROSITE" id="PS50883"/>
    </source>
</evidence>
<dbReference type="STRING" id="1164594.SAMN05216204_12564"/>
<dbReference type="Gene3D" id="3.20.20.450">
    <property type="entry name" value="EAL domain"/>
    <property type="match status" value="1"/>
</dbReference>
<reference evidence="6" key="1">
    <citation type="submission" date="2016-10" db="EMBL/GenBank/DDBJ databases">
        <authorList>
            <person name="Varghese N."/>
            <person name="Submissions S."/>
        </authorList>
    </citation>
    <scope>NUCLEOTIDE SEQUENCE [LARGE SCALE GENOMIC DNA]</scope>
    <source>
        <strain evidence="6">CGMCC 1.12041</strain>
    </source>
</reference>
<keyword evidence="2" id="KW-1133">Transmembrane helix</keyword>
<dbReference type="OrthoDB" id="5620448at2"/>
<feature type="domain" description="GGDEF" evidence="4">
    <location>
        <begin position="243"/>
        <end position="375"/>
    </location>
</feature>
<keyword evidence="2" id="KW-0472">Membrane</keyword>
<dbReference type="AlphaFoldDB" id="A0A1I1SJS7"/>
<gene>
    <name evidence="5" type="ORF">SAMN05216204_12564</name>
</gene>
<dbReference type="Pfam" id="PF00990">
    <property type="entry name" value="GGDEF"/>
    <property type="match status" value="2"/>
</dbReference>
<dbReference type="InterPro" id="IPR000160">
    <property type="entry name" value="GGDEF_dom"/>
</dbReference>
<feature type="domain" description="GGDEF" evidence="4">
    <location>
        <begin position="427"/>
        <end position="560"/>
    </location>
</feature>
<dbReference type="CDD" id="cd01949">
    <property type="entry name" value="GGDEF"/>
    <property type="match status" value="2"/>
</dbReference>
<feature type="region of interest" description="Disordered" evidence="1">
    <location>
        <begin position="372"/>
        <end position="395"/>
    </location>
</feature>
<keyword evidence="6" id="KW-1185">Reference proteome</keyword>
<name>A0A1I1SJS7_9BURK</name>
<evidence type="ECO:0000259" key="4">
    <source>
        <dbReference type="PROSITE" id="PS50887"/>
    </source>
</evidence>
<dbReference type="PANTHER" id="PTHR44757:SF2">
    <property type="entry name" value="BIOFILM ARCHITECTURE MAINTENANCE PROTEIN MBAA"/>
    <property type="match status" value="1"/>
</dbReference>
<keyword evidence="2" id="KW-0812">Transmembrane</keyword>
<feature type="transmembrane region" description="Helical" evidence="2">
    <location>
        <begin position="117"/>
        <end position="134"/>
    </location>
</feature>